<comment type="similarity">
    <text evidence="2 6">Belongs to the class-III pyridoxal-phosphate-dependent aminotransferase family.</text>
</comment>
<dbReference type="PIRSF" id="PIRSF000521">
    <property type="entry name" value="Transaminase_4ab_Lys_Orn"/>
    <property type="match status" value="1"/>
</dbReference>
<protein>
    <submittedName>
        <fullName evidence="7">4-aminobutyrate aminotransferase</fullName>
    </submittedName>
</protein>
<keyword evidence="3 7" id="KW-0032">Aminotransferase</keyword>
<gene>
    <name evidence="7" type="ORF">SAMN05216226_109167</name>
</gene>
<dbReference type="PANTHER" id="PTHR43206:SF2">
    <property type="entry name" value="4-AMINOBUTYRATE AMINOTRANSFERASE GABT"/>
    <property type="match status" value="1"/>
</dbReference>
<evidence type="ECO:0000313" key="8">
    <source>
        <dbReference type="Proteomes" id="UP000198856"/>
    </source>
</evidence>
<evidence type="ECO:0000256" key="5">
    <source>
        <dbReference type="ARBA" id="ARBA00022898"/>
    </source>
</evidence>
<dbReference type="RefSeq" id="WP_092702854.1">
    <property type="nucleotide sequence ID" value="NZ_FNFC01000009.1"/>
</dbReference>
<dbReference type="InterPro" id="IPR015422">
    <property type="entry name" value="PyrdxlP-dep_Trfase_small"/>
</dbReference>
<evidence type="ECO:0000256" key="4">
    <source>
        <dbReference type="ARBA" id="ARBA00022679"/>
    </source>
</evidence>
<dbReference type="Proteomes" id="UP000198856">
    <property type="component" value="Unassembled WGS sequence"/>
</dbReference>
<keyword evidence="5 6" id="KW-0663">Pyridoxal phosphate</keyword>
<dbReference type="InterPro" id="IPR015421">
    <property type="entry name" value="PyrdxlP-dep_Trfase_major"/>
</dbReference>
<dbReference type="AlphaFoldDB" id="A0A1G8WRE5"/>
<dbReference type="GO" id="GO:0030170">
    <property type="term" value="F:pyridoxal phosphate binding"/>
    <property type="evidence" value="ECO:0007669"/>
    <property type="project" value="InterPro"/>
</dbReference>
<keyword evidence="8" id="KW-1185">Reference proteome</keyword>
<dbReference type="Gene3D" id="3.40.640.10">
    <property type="entry name" value="Type I PLP-dependent aspartate aminotransferase-like (Major domain)"/>
    <property type="match status" value="1"/>
</dbReference>
<dbReference type="Gene3D" id="3.90.1150.10">
    <property type="entry name" value="Aspartate Aminotransferase, domain 1"/>
    <property type="match status" value="1"/>
</dbReference>
<dbReference type="InterPro" id="IPR005814">
    <property type="entry name" value="Aminotrans_3"/>
</dbReference>
<dbReference type="STRING" id="890420.SAMN05216226_109167"/>
<sequence>MNRDSVEPEVTTVPGDIAEQVAEYHHENAATSTYVCNFAWDYNAPAEGPFCTDVDGNVLLDFAGHVGAAPLGYNNPKVLDRLEEFDLVDPMKIAGQDFYLPAEGVPESDASIPGPADLMDRLTDISGQYGMDRVFLSNSGAEAVENALKISFDNSQGKYTITTEGAFHGRTLGTLSLNRSRSKYRRHFPEIDGVQDMPYCTNASCDAESCDCGFFFDDTSALRRMLDPETGYVAADEVAALVMEPFQGEGGYRPPSEAFMDEIAELCDEHNLTLIADEIQSGMGRTGEWWASDHYAIEPDVITSAKALRVGATISTEEIFPDDRGRISSTWGAGDLLSSARGVATIDAIEEYDLLDNATERGRQMQELLAEFDMPGVIDIRGKGLMLAVEFDSKSRRDAIQEEAFANGLLTLGCGKQTLRMLPPLDVTEREIHLAAEMLADTAESVA</sequence>
<reference evidence="7 8" key="1">
    <citation type="submission" date="2016-10" db="EMBL/GenBank/DDBJ databases">
        <authorList>
            <person name="de Groot N.N."/>
        </authorList>
    </citation>
    <scope>NUCLEOTIDE SEQUENCE [LARGE SCALE GENOMIC DNA]</scope>
    <source>
        <strain evidence="7 8">IBRC-M10015</strain>
    </source>
</reference>
<evidence type="ECO:0000313" key="7">
    <source>
        <dbReference type="EMBL" id="SDJ80844.1"/>
    </source>
</evidence>
<dbReference type="InterPro" id="IPR049704">
    <property type="entry name" value="Aminotrans_3_PPA_site"/>
</dbReference>
<dbReference type="PANTHER" id="PTHR43206">
    <property type="entry name" value="AMINOTRANSFERASE"/>
    <property type="match status" value="1"/>
</dbReference>
<accession>A0A1G8WRE5</accession>
<evidence type="ECO:0000256" key="1">
    <source>
        <dbReference type="ARBA" id="ARBA00001933"/>
    </source>
</evidence>
<dbReference type="EMBL" id="FNFC01000009">
    <property type="protein sequence ID" value="SDJ80844.1"/>
    <property type="molecule type" value="Genomic_DNA"/>
</dbReference>
<dbReference type="InterPro" id="IPR015424">
    <property type="entry name" value="PyrdxlP-dep_Trfase"/>
</dbReference>
<dbReference type="GO" id="GO:0008483">
    <property type="term" value="F:transaminase activity"/>
    <property type="evidence" value="ECO:0007669"/>
    <property type="project" value="UniProtKB-KW"/>
</dbReference>
<evidence type="ECO:0000256" key="6">
    <source>
        <dbReference type="RuleBase" id="RU003560"/>
    </source>
</evidence>
<dbReference type="GO" id="GO:0009450">
    <property type="term" value="P:gamma-aminobutyric acid catabolic process"/>
    <property type="evidence" value="ECO:0007669"/>
    <property type="project" value="TreeGrafter"/>
</dbReference>
<dbReference type="OrthoDB" id="7184at2157"/>
<comment type="cofactor">
    <cofactor evidence="1">
        <name>pyridoxal 5'-phosphate</name>
        <dbReference type="ChEBI" id="CHEBI:597326"/>
    </cofactor>
</comment>
<name>A0A1G8WRE5_9EURY</name>
<organism evidence="7 8">
    <name type="scientific">Halovenus aranensis</name>
    <dbReference type="NCBI Taxonomy" id="890420"/>
    <lineage>
        <taxon>Archaea</taxon>
        <taxon>Methanobacteriati</taxon>
        <taxon>Methanobacteriota</taxon>
        <taxon>Stenosarchaea group</taxon>
        <taxon>Halobacteria</taxon>
        <taxon>Halobacteriales</taxon>
        <taxon>Haloarculaceae</taxon>
        <taxon>Halovenus</taxon>
    </lineage>
</organism>
<dbReference type="SUPFAM" id="SSF53383">
    <property type="entry name" value="PLP-dependent transferases"/>
    <property type="match status" value="1"/>
</dbReference>
<dbReference type="CDD" id="cd00610">
    <property type="entry name" value="OAT_like"/>
    <property type="match status" value="1"/>
</dbReference>
<dbReference type="PROSITE" id="PS00600">
    <property type="entry name" value="AA_TRANSFER_CLASS_3"/>
    <property type="match status" value="1"/>
</dbReference>
<evidence type="ECO:0000256" key="3">
    <source>
        <dbReference type="ARBA" id="ARBA00022576"/>
    </source>
</evidence>
<dbReference type="Pfam" id="PF00202">
    <property type="entry name" value="Aminotran_3"/>
    <property type="match status" value="1"/>
</dbReference>
<keyword evidence="4 7" id="KW-0808">Transferase</keyword>
<proteinExistence type="inferred from homology"/>
<evidence type="ECO:0000256" key="2">
    <source>
        <dbReference type="ARBA" id="ARBA00008954"/>
    </source>
</evidence>